<dbReference type="Pfam" id="PF01636">
    <property type="entry name" value="APH"/>
    <property type="match status" value="1"/>
</dbReference>
<accession>A0AA39TJD2</accession>
<dbReference type="InterPro" id="IPR011009">
    <property type="entry name" value="Kinase-like_dom_sf"/>
</dbReference>
<dbReference type="Proteomes" id="UP001174934">
    <property type="component" value="Unassembled WGS sequence"/>
</dbReference>
<dbReference type="SUPFAM" id="SSF56112">
    <property type="entry name" value="Protein kinase-like (PK-like)"/>
    <property type="match status" value="1"/>
</dbReference>
<dbReference type="EMBL" id="JAULSR010000016">
    <property type="protein sequence ID" value="KAK0609274.1"/>
    <property type="molecule type" value="Genomic_DNA"/>
</dbReference>
<dbReference type="InterPro" id="IPR051678">
    <property type="entry name" value="AGP_Transferase"/>
</dbReference>
<evidence type="ECO:0000259" key="1">
    <source>
        <dbReference type="Pfam" id="PF01636"/>
    </source>
</evidence>
<gene>
    <name evidence="2" type="ORF">B0T17DRAFT_546939</name>
</gene>
<evidence type="ECO:0000313" key="3">
    <source>
        <dbReference type="Proteomes" id="UP001174934"/>
    </source>
</evidence>
<keyword evidence="3" id="KW-1185">Reference proteome</keyword>
<proteinExistence type="predicted"/>
<dbReference type="AlphaFoldDB" id="A0AA39TJD2"/>
<dbReference type="PANTHER" id="PTHR21310:SF15">
    <property type="entry name" value="AMINOGLYCOSIDE PHOSPHOTRANSFERASE DOMAIN-CONTAINING PROTEIN"/>
    <property type="match status" value="1"/>
</dbReference>
<reference evidence="2" key="1">
    <citation type="submission" date="2023-06" db="EMBL/GenBank/DDBJ databases">
        <title>Genome-scale phylogeny and comparative genomics of the fungal order Sordariales.</title>
        <authorList>
            <consortium name="Lawrence Berkeley National Laboratory"/>
            <person name="Hensen N."/>
            <person name="Bonometti L."/>
            <person name="Westerberg I."/>
            <person name="Brannstrom I.O."/>
            <person name="Guillou S."/>
            <person name="Cros-Aarteil S."/>
            <person name="Calhoun S."/>
            <person name="Haridas S."/>
            <person name="Kuo A."/>
            <person name="Mondo S."/>
            <person name="Pangilinan J."/>
            <person name="Riley R."/>
            <person name="LaButti K."/>
            <person name="Andreopoulos B."/>
            <person name="Lipzen A."/>
            <person name="Chen C."/>
            <person name="Yanf M."/>
            <person name="Daum C."/>
            <person name="Ng V."/>
            <person name="Clum A."/>
            <person name="Steindorff A."/>
            <person name="Ohm R."/>
            <person name="Martin F."/>
            <person name="Silar P."/>
            <person name="Natvig D."/>
            <person name="Lalanne C."/>
            <person name="Gautier V."/>
            <person name="Ament-velasquez S.L."/>
            <person name="Kruys A."/>
            <person name="Hutchinson M.I."/>
            <person name="Powell A.J."/>
            <person name="Barry K."/>
            <person name="Miller A.N."/>
            <person name="Grigoriev I.V."/>
            <person name="Debuchy R."/>
            <person name="Gladieux P."/>
            <person name="Thoren M.H."/>
            <person name="Johannesson H."/>
        </authorList>
    </citation>
    <scope>NUCLEOTIDE SEQUENCE</scope>
    <source>
        <strain evidence="2">SMH3391-2</strain>
    </source>
</reference>
<evidence type="ECO:0000313" key="2">
    <source>
        <dbReference type="EMBL" id="KAK0609274.1"/>
    </source>
</evidence>
<dbReference type="InterPro" id="IPR002575">
    <property type="entry name" value="Aminoglycoside_PTrfase"/>
</dbReference>
<organism evidence="2 3">
    <name type="scientific">Bombardia bombarda</name>
    <dbReference type="NCBI Taxonomy" id="252184"/>
    <lineage>
        <taxon>Eukaryota</taxon>
        <taxon>Fungi</taxon>
        <taxon>Dikarya</taxon>
        <taxon>Ascomycota</taxon>
        <taxon>Pezizomycotina</taxon>
        <taxon>Sordariomycetes</taxon>
        <taxon>Sordariomycetidae</taxon>
        <taxon>Sordariales</taxon>
        <taxon>Lasiosphaeriaceae</taxon>
        <taxon>Bombardia</taxon>
    </lineage>
</organism>
<protein>
    <recommendedName>
        <fullName evidence="1">Aminoglycoside phosphotransferase domain-containing protein</fullName>
    </recommendedName>
</protein>
<sequence length="405" mass="45382">MTIVTNAIEPRNILKIVNALHYGGLSASFAFGTDTRPFSGKQCLVYVVAFPDDTKWSIRVPVHSIHAGQDAVCGSVEHEIFILRSLELGGFPWSPKLISHDSTFHNFIQFPYIISSWVPGTPLRWDDNTPACREDRDKIVRQIARIVTDLAGASQAPGDKKSVGFLTDVIDRKISRVLKGQVPNMGLRSCLFQRALVAEVFETPGEPTTTLISHEDLDPSNIIVDNEFNIKGIIDWGSARVLPAQLAIALPRFLAIEMWYSNDTSSLEVPEFSRTFLQPSQTRYLDRECLITSLSSIACKEESDNKYCSPSLARQMLSALSDPNVDWKRLLFESVFSRGTHSWMTKRSWLIGGIRRSSAEWSHGLELLTEKHLGSHIESFLRKMETNGQHLDSDALFELQGFVSG</sequence>
<name>A0AA39TJD2_9PEZI</name>
<dbReference type="PANTHER" id="PTHR21310">
    <property type="entry name" value="AMINOGLYCOSIDE PHOSPHOTRANSFERASE-RELATED-RELATED"/>
    <property type="match status" value="1"/>
</dbReference>
<dbReference type="Gene3D" id="3.90.1200.10">
    <property type="match status" value="1"/>
</dbReference>
<comment type="caution">
    <text evidence="2">The sequence shown here is derived from an EMBL/GenBank/DDBJ whole genome shotgun (WGS) entry which is preliminary data.</text>
</comment>
<feature type="domain" description="Aminoglycoside phosphotransferase" evidence="1">
    <location>
        <begin position="94"/>
        <end position="241"/>
    </location>
</feature>